<dbReference type="EC" id="2.1.1.195" evidence="5"/>
<comment type="pathway">
    <text evidence="5">Cofactor biosynthesis; adenosylcobalamin biosynthesis; cob(II)yrinate a,c-diamide from sirohydrochlorin (anaerobic route): step 6/10.</text>
</comment>
<reference evidence="7" key="1">
    <citation type="journal article" date="2019" name="Int. J. Syst. Evol. Microbiol.">
        <title>The Global Catalogue of Microorganisms (GCM) 10K type strain sequencing project: providing services to taxonomists for standard genome sequencing and annotation.</title>
        <authorList>
            <consortium name="The Broad Institute Genomics Platform"/>
            <consortium name="The Broad Institute Genome Sequencing Center for Infectious Disease"/>
            <person name="Wu L."/>
            <person name="Ma J."/>
        </authorList>
    </citation>
    <scope>NUCLEOTIDE SEQUENCE [LARGE SCALE GENOMIC DNA]</scope>
    <source>
        <strain evidence="7">CCUG 71848</strain>
    </source>
</reference>
<gene>
    <name evidence="5 6" type="primary">cbiD</name>
    <name evidence="6" type="ORF">ACFQ22_00790</name>
</gene>
<evidence type="ECO:0000313" key="6">
    <source>
        <dbReference type="EMBL" id="MFD1123900.1"/>
    </source>
</evidence>
<proteinExistence type="inferred from homology"/>
<comment type="caution">
    <text evidence="6">The sequence shown here is derived from an EMBL/GenBank/DDBJ whole genome shotgun (WGS) entry which is preliminary data.</text>
</comment>
<keyword evidence="1 5" id="KW-0169">Cobalamin biosynthesis</keyword>
<comment type="function">
    <text evidence="5">Catalyzes the methylation of C-1 in cobalt-precorrin-5B to form cobalt-precorrin-6A.</text>
</comment>
<evidence type="ECO:0000313" key="7">
    <source>
        <dbReference type="Proteomes" id="UP001597156"/>
    </source>
</evidence>
<dbReference type="Proteomes" id="UP001597156">
    <property type="component" value="Unassembled WGS sequence"/>
</dbReference>
<dbReference type="PANTHER" id="PTHR35863:SF1">
    <property type="entry name" value="COBALT-PRECORRIN-5B C(1)-METHYLTRANSFERASE"/>
    <property type="match status" value="1"/>
</dbReference>
<dbReference type="RefSeq" id="WP_121979169.1">
    <property type="nucleotide sequence ID" value="NZ_JBHTLH010000004.1"/>
</dbReference>
<dbReference type="InterPro" id="IPR036074">
    <property type="entry name" value="CbiD_sf"/>
</dbReference>
<evidence type="ECO:0000256" key="1">
    <source>
        <dbReference type="ARBA" id="ARBA00022573"/>
    </source>
</evidence>
<comment type="similarity">
    <text evidence="5">Belongs to the CbiD family.</text>
</comment>
<keyword evidence="3 5" id="KW-0808">Transferase</keyword>
<accession>A0ABW3PNP6</accession>
<evidence type="ECO:0000256" key="3">
    <source>
        <dbReference type="ARBA" id="ARBA00022679"/>
    </source>
</evidence>
<dbReference type="PIRSF" id="PIRSF026782">
    <property type="entry name" value="CbiD"/>
    <property type="match status" value="1"/>
</dbReference>
<comment type="catalytic activity">
    <reaction evidence="5">
        <text>Co-precorrin-5B + S-adenosyl-L-methionine = Co-precorrin-6A + S-adenosyl-L-homocysteine</text>
        <dbReference type="Rhea" id="RHEA:26285"/>
        <dbReference type="ChEBI" id="CHEBI:57856"/>
        <dbReference type="ChEBI" id="CHEBI:59789"/>
        <dbReference type="ChEBI" id="CHEBI:60063"/>
        <dbReference type="ChEBI" id="CHEBI:60064"/>
        <dbReference type="EC" id="2.1.1.195"/>
    </reaction>
</comment>
<dbReference type="Gene3D" id="3.30.2110.10">
    <property type="entry name" value="CbiD-like"/>
    <property type="match status" value="1"/>
</dbReference>
<sequence>MSEEDYVYYNGRKLRKGFTTGTTATAASIAAVNAILTQKSQNKVTVRAANGQEVQFEVHHCQFDQNKASAAVVKDGGDDQDATDGMLIYAEVILQSDPHISLNGGKGIGRVTKKGLANDPGMPAINPTPRKMIKQSVRKLIGPNRGAKIIISAPEGERVAKLTYNPKLGIVGGISILGTSGIVTPMSEESWKQSISIEMNIHRQRGDNEIILTPGQYGEDFLKNEMAIPVTKQVQMSNFVGYVLKETQRLGFQHVLIVGDLGKLIKVSAGIFSTHSKDADARAEIMVANLALLGAPTELVQKVYKCLTTIDMVRIVNEAGYESVYQKIVDKIKYRSERLLAHKKPKVTIDAVIFSSQTGLLAATKPIKEIEDHWQ</sequence>
<dbReference type="SUPFAM" id="SSF111342">
    <property type="entry name" value="CbiD-like"/>
    <property type="match status" value="1"/>
</dbReference>
<dbReference type="GO" id="GO:0008168">
    <property type="term" value="F:methyltransferase activity"/>
    <property type="evidence" value="ECO:0007669"/>
    <property type="project" value="UniProtKB-KW"/>
</dbReference>
<keyword evidence="2 5" id="KW-0489">Methyltransferase</keyword>
<keyword evidence="7" id="KW-1185">Reference proteome</keyword>
<dbReference type="PANTHER" id="PTHR35863">
    <property type="entry name" value="COBALT-PRECORRIN-5B C(1)-METHYLTRANSFERASE"/>
    <property type="match status" value="1"/>
</dbReference>
<dbReference type="HAMAP" id="MF_00787">
    <property type="entry name" value="CbiD"/>
    <property type="match status" value="1"/>
</dbReference>
<protein>
    <recommendedName>
        <fullName evidence="5">Cobalt-precorrin-5B C(1)-methyltransferase</fullName>
        <ecNumber evidence="5">2.1.1.195</ecNumber>
    </recommendedName>
    <alternativeName>
        <fullName evidence="5">Cobalt-precorrin-6A synthase</fullName>
    </alternativeName>
</protein>
<evidence type="ECO:0000256" key="5">
    <source>
        <dbReference type="HAMAP-Rule" id="MF_00787"/>
    </source>
</evidence>
<dbReference type="GO" id="GO:0032259">
    <property type="term" value="P:methylation"/>
    <property type="evidence" value="ECO:0007669"/>
    <property type="project" value="UniProtKB-KW"/>
</dbReference>
<dbReference type="EMBL" id="JBHTLH010000004">
    <property type="protein sequence ID" value="MFD1123900.1"/>
    <property type="molecule type" value="Genomic_DNA"/>
</dbReference>
<dbReference type="InterPro" id="IPR002748">
    <property type="entry name" value="CbiD"/>
</dbReference>
<keyword evidence="4 5" id="KW-0949">S-adenosyl-L-methionine</keyword>
<evidence type="ECO:0000256" key="2">
    <source>
        <dbReference type="ARBA" id="ARBA00022603"/>
    </source>
</evidence>
<name>A0ABW3PNP6_9LACO</name>
<dbReference type="Pfam" id="PF01888">
    <property type="entry name" value="CbiD"/>
    <property type="match status" value="1"/>
</dbReference>
<dbReference type="NCBIfam" id="TIGR00312">
    <property type="entry name" value="cbiD"/>
    <property type="match status" value="1"/>
</dbReference>
<evidence type="ECO:0000256" key="4">
    <source>
        <dbReference type="ARBA" id="ARBA00022691"/>
    </source>
</evidence>
<organism evidence="6 7">
    <name type="scientific">Lentilactobacillus raoultii</name>
    <dbReference type="NCBI Taxonomy" id="1987503"/>
    <lineage>
        <taxon>Bacteria</taxon>
        <taxon>Bacillati</taxon>
        <taxon>Bacillota</taxon>
        <taxon>Bacilli</taxon>
        <taxon>Lactobacillales</taxon>
        <taxon>Lactobacillaceae</taxon>
        <taxon>Lentilactobacillus</taxon>
    </lineage>
</organism>